<organism evidence="2 3">
    <name type="scientific">[Myrmecia] bisecta</name>
    <dbReference type="NCBI Taxonomy" id="41462"/>
    <lineage>
        <taxon>Eukaryota</taxon>
        <taxon>Viridiplantae</taxon>
        <taxon>Chlorophyta</taxon>
        <taxon>core chlorophytes</taxon>
        <taxon>Trebouxiophyceae</taxon>
        <taxon>Trebouxiales</taxon>
        <taxon>Trebouxiaceae</taxon>
        <taxon>Myrmecia</taxon>
    </lineage>
</organism>
<dbReference type="GO" id="GO:0005930">
    <property type="term" value="C:axoneme"/>
    <property type="evidence" value="ECO:0007669"/>
    <property type="project" value="UniProtKB-SubCell"/>
</dbReference>
<dbReference type="InterPro" id="IPR001611">
    <property type="entry name" value="Leu-rich_rpt"/>
</dbReference>
<gene>
    <name evidence="2" type="ORF">WJX72_006756</name>
</gene>
<evidence type="ECO:0000313" key="2">
    <source>
        <dbReference type="EMBL" id="KAK9807707.1"/>
    </source>
</evidence>
<evidence type="ECO:0000313" key="3">
    <source>
        <dbReference type="Proteomes" id="UP001489004"/>
    </source>
</evidence>
<dbReference type="Gene3D" id="3.80.10.10">
    <property type="entry name" value="Ribonuclease Inhibitor"/>
    <property type="match status" value="5"/>
</dbReference>
<dbReference type="Proteomes" id="UP001489004">
    <property type="component" value="Unassembled WGS sequence"/>
</dbReference>
<accession>A0AAW1PFY2</accession>
<proteinExistence type="predicted"/>
<comment type="subcellular location">
    <subcellularLocation>
        <location evidence="1">Cytoplasm</location>
        <location evidence="1">Cytoskeleton</location>
        <location evidence="1">Cilium axoneme</location>
    </subcellularLocation>
</comment>
<dbReference type="AlphaFoldDB" id="A0AAW1PFY2"/>
<dbReference type="PANTHER" id="PTHR13318">
    <property type="entry name" value="PARTNER OF PAIRED, ISOFORM B-RELATED"/>
    <property type="match status" value="1"/>
</dbReference>
<reference evidence="2 3" key="1">
    <citation type="journal article" date="2024" name="Nat. Commun.">
        <title>Phylogenomics reveals the evolutionary origins of lichenization in chlorophyte algae.</title>
        <authorList>
            <person name="Puginier C."/>
            <person name="Libourel C."/>
            <person name="Otte J."/>
            <person name="Skaloud P."/>
            <person name="Haon M."/>
            <person name="Grisel S."/>
            <person name="Petersen M."/>
            <person name="Berrin J.G."/>
            <person name="Delaux P.M."/>
            <person name="Dal Grande F."/>
            <person name="Keller J."/>
        </authorList>
    </citation>
    <scope>NUCLEOTIDE SEQUENCE [LARGE SCALE GENOMIC DNA]</scope>
    <source>
        <strain evidence="2 3">SAG 2043</strain>
    </source>
</reference>
<dbReference type="Pfam" id="PF13516">
    <property type="entry name" value="LRR_6"/>
    <property type="match status" value="2"/>
</dbReference>
<dbReference type="GO" id="GO:0031146">
    <property type="term" value="P:SCF-dependent proteasomal ubiquitin-dependent protein catabolic process"/>
    <property type="evidence" value="ECO:0007669"/>
    <property type="project" value="TreeGrafter"/>
</dbReference>
<dbReference type="EMBL" id="JALJOR010000012">
    <property type="protein sequence ID" value="KAK9807707.1"/>
    <property type="molecule type" value="Genomic_DNA"/>
</dbReference>
<dbReference type="InterPro" id="IPR032675">
    <property type="entry name" value="LRR_dom_sf"/>
</dbReference>
<name>A0AAW1PFY2_9CHLO</name>
<protein>
    <submittedName>
        <fullName evidence="2">Uncharacterized protein</fullName>
    </submittedName>
</protein>
<comment type="caution">
    <text evidence="2">The sequence shown here is derived from an EMBL/GenBank/DDBJ whole genome shotgun (WGS) entry which is preliminary data.</text>
</comment>
<dbReference type="PANTHER" id="PTHR13318:SF169">
    <property type="entry name" value="F-BOX AND LEUCINE-RICH REPEAT PROTEIN 9"/>
    <property type="match status" value="1"/>
</dbReference>
<dbReference type="InterPro" id="IPR006553">
    <property type="entry name" value="Leu-rich_rpt_Cys-con_subtyp"/>
</dbReference>
<sequence length="717" mass="74737">MADAKPLVAARAQADGSAQAARAVSTGGVAALPSELKDELLQALAKWQLLTADALQLLWHWGQPGMLPTLSFAGCGLLSAACVAHAVCNAGHMLTSLNLRGVLQLDDRHLQEILHCCPHLTSLNLAKCTRLSDAALAAIAAAALPLLSLNLAGCWRVTHIAPLAVCTKLDSLALDGCGGTEEYCLSKVCMHATDLKNLSLRNCAYLTDGHFHCLWTSSQALACLEQLDISGCEGVGDAVLVALARRCHLLQHLAVSNCPRVTGLGVSAVLRSKAAASQLPDADSNDAPPQAANVWDTAAEPSGAADVAEIGRDCSNGDAPDATEQDRQALANTGTPGGVNQAAAAAATLGPTAEQQSMHAVRAVHAGPERRWRRRQLRDLLHLGEEPVPETVEQLLEGLGASASTLERLDLSGSLDVNDTIPVFLAQHCPNLTALNLANTSVSDEGAEALSALVKLQELNLSGCTGSRARRTPGSGFLVAGRPHKRMRLGGVSDAGIAQLVQHERLPQLRSLSLGGLAITDLCLANVCGLTRLDVRHCKRVTINGLLQALMHCHDVSVLELLDCSGLKAGGAAHAAHAAPGRQHSALQGCHPRKVSLPRSCASHAILLSLTSSVPSNLAAPTGSCNLTRLTLGNAGHLRDADVALLASRCALLCALTLWGAEQLGDAAAHSLARHCRLLAQVSLTQSRLLTDRGGCPLVTSHARSAALHTRGLDFVG</sequence>
<keyword evidence="3" id="KW-1185">Reference proteome</keyword>
<evidence type="ECO:0000256" key="1">
    <source>
        <dbReference type="ARBA" id="ARBA00004430"/>
    </source>
</evidence>
<dbReference type="GO" id="GO:0019005">
    <property type="term" value="C:SCF ubiquitin ligase complex"/>
    <property type="evidence" value="ECO:0007669"/>
    <property type="project" value="TreeGrafter"/>
</dbReference>
<dbReference type="SMART" id="SM00367">
    <property type="entry name" value="LRR_CC"/>
    <property type="match status" value="10"/>
</dbReference>
<dbReference type="SUPFAM" id="SSF52047">
    <property type="entry name" value="RNI-like"/>
    <property type="match status" value="2"/>
</dbReference>